<dbReference type="RefSeq" id="WP_139210838.1">
    <property type="nucleotide sequence ID" value="NZ_FOFD01000002.1"/>
</dbReference>
<evidence type="ECO:0000256" key="2">
    <source>
        <dbReference type="SAM" id="Phobius"/>
    </source>
</evidence>
<accession>A0A1H9FQW5</accession>
<keyword evidence="2" id="KW-0472">Membrane</keyword>
<feature type="transmembrane region" description="Helical" evidence="2">
    <location>
        <begin position="35"/>
        <end position="53"/>
    </location>
</feature>
<organism evidence="3 4">
    <name type="scientific">Natrinema salaciae</name>
    <dbReference type="NCBI Taxonomy" id="1186196"/>
    <lineage>
        <taxon>Archaea</taxon>
        <taxon>Methanobacteriati</taxon>
        <taxon>Methanobacteriota</taxon>
        <taxon>Stenosarchaea group</taxon>
        <taxon>Halobacteria</taxon>
        <taxon>Halobacteriales</taxon>
        <taxon>Natrialbaceae</taxon>
        <taxon>Natrinema</taxon>
    </lineage>
</organism>
<feature type="transmembrane region" description="Helical" evidence="2">
    <location>
        <begin position="196"/>
        <end position="218"/>
    </location>
</feature>
<sequence>MASDESGIVEDIILAIGFCLFFIIPSISAGRNSSYAALVGLSAGVGIILKGEFSSGVSVVPEKRLAIFGEGLLLAAWTMFIASVWSTPRLGVAVGIVVMSIIQLVGPSYFEICAAVRREAADREGGRDIDDREGKSEQSASGADSGPQTSRFSPDNLGRTFLLLFGASAAVFYLSVIVFVGYVWQSPPEATTGIHPVVLVPVISWAGMVLSLAGYSLCSIRKIRRMRRNGGRSPTRNPVTKLLYLLALVNSNGQELSTYDRRARRTTLSVLFGLFFLMIPVAILYGEPGY</sequence>
<feature type="transmembrane region" description="Helical" evidence="2">
    <location>
        <begin position="91"/>
        <end position="110"/>
    </location>
</feature>
<reference evidence="4" key="1">
    <citation type="submission" date="2016-10" db="EMBL/GenBank/DDBJ databases">
        <authorList>
            <person name="Varghese N."/>
            <person name="Submissions S."/>
        </authorList>
    </citation>
    <scope>NUCLEOTIDE SEQUENCE [LARGE SCALE GENOMIC DNA]</scope>
    <source>
        <strain evidence="4">DSM 25055</strain>
    </source>
</reference>
<feature type="compositionally biased region" description="Basic and acidic residues" evidence="1">
    <location>
        <begin position="124"/>
        <end position="136"/>
    </location>
</feature>
<name>A0A1H9FQW5_9EURY</name>
<keyword evidence="4" id="KW-1185">Reference proteome</keyword>
<feature type="region of interest" description="Disordered" evidence="1">
    <location>
        <begin position="124"/>
        <end position="152"/>
    </location>
</feature>
<dbReference type="AlphaFoldDB" id="A0A1H9FQW5"/>
<feature type="transmembrane region" description="Helical" evidence="2">
    <location>
        <begin position="12"/>
        <end position="29"/>
    </location>
</feature>
<gene>
    <name evidence="3" type="ORF">SAMN04489841_1652</name>
</gene>
<proteinExistence type="predicted"/>
<evidence type="ECO:0000313" key="4">
    <source>
        <dbReference type="Proteomes" id="UP000199114"/>
    </source>
</evidence>
<evidence type="ECO:0000313" key="3">
    <source>
        <dbReference type="EMBL" id="SEQ40295.1"/>
    </source>
</evidence>
<feature type="transmembrane region" description="Helical" evidence="2">
    <location>
        <begin position="268"/>
        <end position="286"/>
    </location>
</feature>
<keyword evidence="2" id="KW-1133">Transmembrane helix</keyword>
<feature type="transmembrane region" description="Helical" evidence="2">
    <location>
        <begin position="161"/>
        <end position="184"/>
    </location>
</feature>
<dbReference type="EMBL" id="FOFD01000002">
    <property type="protein sequence ID" value="SEQ40295.1"/>
    <property type="molecule type" value="Genomic_DNA"/>
</dbReference>
<feature type="transmembrane region" description="Helical" evidence="2">
    <location>
        <begin position="65"/>
        <end position="85"/>
    </location>
</feature>
<protein>
    <submittedName>
        <fullName evidence="3">Uncharacterized protein</fullName>
    </submittedName>
</protein>
<feature type="compositionally biased region" description="Polar residues" evidence="1">
    <location>
        <begin position="137"/>
        <end position="152"/>
    </location>
</feature>
<evidence type="ECO:0000256" key="1">
    <source>
        <dbReference type="SAM" id="MobiDB-lite"/>
    </source>
</evidence>
<dbReference type="Proteomes" id="UP000199114">
    <property type="component" value="Unassembled WGS sequence"/>
</dbReference>
<keyword evidence="2" id="KW-0812">Transmembrane</keyword>